<keyword evidence="3" id="KW-0732">Signal</keyword>
<name>A0AA38HKY2_9CUCU</name>
<proteinExistence type="predicted"/>
<accession>A0AA38HKY2</accession>
<dbReference type="EMBL" id="JALNTZ010000010">
    <property type="protein sequence ID" value="KAJ3639603.1"/>
    <property type="molecule type" value="Genomic_DNA"/>
</dbReference>
<evidence type="ECO:0000256" key="3">
    <source>
        <dbReference type="SAM" id="SignalP"/>
    </source>
</evidence>
<dbReference type="Proteomes" id="UP001168821">
    <property type="component" value="Unassembled WGS sequence"/>
</dbReference>
<dbReference type="InterPro" id="IPR051666">
    <property type="entry name" value="SP_Capacitation_Regulator"/>
</dbReference>
<feature type="signal peptide" evidence="3">
    <location>
        <begin position="1"/>
        <end position="20"/>
    </location>
</feature>
<evidence type="ECO:0000256" key="2">
    <source>
        <dbReference type="ARBA" id="ARBA00022525"/>
    </source>
</evidence>
<dbReference type="GO" id="GO:0008201">
    <property type="term" value="F:heparin binding"/>
    <property type="evidence" value="ECO:0007669"/>
    <property type="project" value="TreeGrafter"/>
</dbReference>
<dbReference type="GO" id="GO:0005576">
    <property type="term" value="C:extracellular region"/>
    <property type="evidence" value="ECO:0007669"/>
    <property type="project" value="UniProtKB-SubCell"/>
</dbReference>
<reference evidence="4" key="1">
    <citation type="journal article" date="2023" name="G3 (Bethesda)">
        <title>Whole genome assemblies of Zophobas morio and Tenebrio molitor.</title>
        <authorList>
            <person name="Kaur S."/>
            <person name="Stinson S.A."/>
            <person name="diCenzo G.C."/>
        </authorList>
    </citation>
    <scope>NUCLEOTIDE SEQUENCE</scope>
    <source>
        <strain evidence="4">QUZm001</strain>
    </source>
</reference>
<evidence type="ECO:0000313" key="5">
    <source>
        <dbReference type="Proteomes" id="UP001168821"/>
    </source>
</evidence>
<dbReference type="PANTHER" id="PTHR22918">
    <property type="entry name" value="SEMINAL PLASMA PROTEIN"/>
    <property type="match status" value="1"/>
</dbReference>
<comment type="subcellular location">
    <subcellularLocation>
        <location evidence="1">Secreted</location>
    </subcellularLocation>
</comment>
<dbReference type="PANTHER" id="PTHR22918:SF6">
    <property type="entry name" value="EG:8D8.1 PROTEIN-RELATED"/>
    <property type="match status" value="1"/>
</dbReference>
<organism evidence="4 5">
    <name type="scientific">Zophobas morio</name>
    <dbReference type="NCBI Taxonomy" id="2755281"/>
    <lineage>
        <taxon>Eukaryota</taxon>
        <taxon>Metazoa</taxon>
        <taxon>Ecdysozoa</taxon>
        <taxon>Arthropoda</taxon>
        <taxon>Hexapoda</taxon>
        <taxon>Insecta</taxon>
        <taxon>Pterygota</taxon>
        <taxon>Neoptera</taxon>
        <taxon>Endopterygota</taxon>
        <taxon>Coleoptera</taxon>
        <taxon>Polyphaga</taxon>
        <taxon>Cucujiformia</taxon>
        <taxon>Tenebrionidae</taxon>
        <taxon>Zophobas</taxon>
    </lineage>
</organism>
<dbReference type="GO" id="GO:0009986">
    <property type="term" value="C:cell surface"/>
    <property type="evidence" value="ECO:0007669"/>
    <property type="project" value="TreeGrafter"/>
</dbReference>
<sequence length="1907" mass="217246">MKISLPLFICLFHVINSVKCNSTLMKYLDDQAKIVSAKLIRHARNQENFYTVKFNDTNTVELIGNYTKGEIFSFFGTAYAVMDREVYKITQNNYSRIHIILPDDNIILLKSIEFQNTGFLVFATKTNLLHIFGFNNKTKDFFKIQNLVHLNVTDMELFECQNQLYLIVANYQSSDFTSIVVYKFMHSHFDETEKFFASGATNLHTFHNNGSEIIMVLQKSGVTASLYEFKHDRIRKIQKIDTDNADEVLNYSYFGEQYLMIFTDTTSVSVYFWTGSDLLFWEQYTTGFALTGSKSVFYINNSPYLLVNNNTKFVIFTLSDKFLQIYDSEFNSNWTNIWTHKFIGPNVFGVSGKTVQNRVEIKTVSVSIGVAEQHENVVEEKKLSSCFLTLEKAVYVLRNKITELENSSRLLMRDTDDDTSQSGFSFRKWEELQNKYSTIKLKAHNKKSQTLVINKTAILDFPLGAKKVTAKNIHFDTLNNQKWQPHKWLSYSLPQIVSGPVKAHVLHTDTLKTNQPLFNDLLLANGNQIVSGFITTNNLQANDIETKSLNNISVDNIYYKSQPVTIQGLKSFPELKAKNIDTATINGIPGTRVAKLLTNSSILKYSFAENVKIDNLWVQNIDGVNFDEFRNSVFRIGHGDTIDGNLIFTQLQAKEMFFKTLSNQSSFFTTSTNQTVTSSITISKIFAENVKTTTINGIDFRNSVATFNDNTIIGPVSIKHLNVTNNLHLNGTVGREFLLINDTHIVGTNESDFLQRYNGNVTIKGNLIVKNFDLGKNAHIFVAGKEFDPKMEQFWTKSTQQTIHTHFEARNGMSVPHLFTEFINEVRVNDYLLNGTEQKKGSKFYFESVIVKGNVFLNSSEQHSPNFERIQKEGVRTNGTFVISGRKTYSNTLKVDALEISHLQTRNSTIVLKKKPLQTFGKSNLISRINIIIDFLGPRRISNLIVKGDFTFDNITVETINDVDLQNLVENTVYIDVPQNISKLTFENITGHSVFVNSELNGNKMDALTAKLKVVDTLDEIDFVYVTDNVTITNVEKLSTINNRKVSDLLAKSSAQYQNNTIHNTVKFLGKVKVKDLYIVNVNNVNLQNLSKRMLYKSWNQPIVAHFTFTTLKTTNLISEQINDFNMKNIVDVSSSQPQTISASHGLTISSRTKIKNLVGNFSCDISESLNNLHNPLSQFWNKVTVIGNATFWDRESLVSRIFDKVVTREKNNPVIEGQVTFTNHISVNNITTLKTINDVDIMEIIEDAFLNKPDIEQVITGRKTFSQIEANEMKSLRNTNVSAINDINILDVQSKIVTKNSILKGPIRGQKVFFGGLQTDKIETDFISGIEAKNLVSFDDPKKVPNAMFESLSVVDNFNITYINGMPLDVLLNERLLKDAPKQVVIGNYFFRKISFRGNIETPHINDINIDNMVYDKGTQTISSPKRFINDLIIAGNMRTELINGLDLSKSYEQAALKNEKTNFTGIMRMMKPILLEGNIQTNYINNVPMEYMLDTNAKYSLQVEAHQIHEITKILTRFIHKYLNSTIRLPTEIIYLEKSTELQIPLPNVINARLAETKNEILIHLESEEIGSFCGLPQTCKCPVQQTMQIASERSINIFMNKATQRIYSYFNDDIIIHVITHSVSTSSYCRTSKKKVINEVSSLTWNLPPRENSTGGFFIHRGFFHGFISGVEFFTIYGRTYVVIGIYYDPVLDTHNADTLVLRFNGDKTELEEIQKIPTVGMKTVSLFPTAQGVVLIMGSEISDLSDNFTNTHIFRFNHQKQLFELLRDIPTFGSIYAEGVVLERDSLIILANKRATLLILKYQPDFDNYYLYQTFKLDYSISSLSVFYAEGFGISDAYLCLVTTNGEYFIYSYWFIEGWKLEFSGELDDVRVLVPFKLNKKSYLLAPSAKRSSLLTLVEHDFS</sequence>
<keyword evidence="5" id="KW-1185">Reference proteome</keyword>
<protein>
    <submittedName>
        <fullName evidence="4">Uncharacterized protein</fullName>
    </submittedName>
</protein>
<comment type="caution">
    <text evidence="4">The sequence shown here is derived from an EMBL/GenBank/DDBJ whole genome shotgun (WGS) entry which is preliminary data.</text>
</comment>
<feature type="chain" id="PRO_5041285336" evidence="3">
    <location>
        <begin position="21"/>
        <end position="1907"/>
    </location>
</feature>
<gene>
    <name evidence="4" type="ORF">Zmor_002953</name>
</gene>
<keyword evidence="2" id="KW-0964">Secreted</keyword>
<evidence type="ECO:0000313" key="4">
    <source>
        <dbReference type="EMBL" id="KAJ3639603.1"/>
    </source>
</evidence>
<evidence type="ECO:0000256" key="1">
    <source>
        <dbReference type="ARBA" id="ARBA00004613"/>
    </source>
</evidence>